<dbReference type="Proteomes" id="UP000198415">
    <property type="component" value="Unassembled WGS sequence"/>
</dbReference>
<dbReference type="EMBL" id="FZNR01000019">
    <property type="protein sequence ID" value="SNS61883.1"/>
    <property type="molecule type" value="Genomic_DNA"/>
</dbReference>
<proteinExistence type="predicted"/>
<sequence>MTEERGRLNPKGESLSSPFRVRHHGGTLIVTTRRRRPVPRQEHLRVRGWVPAGLLLMLATTLLVTGVPLDEHERAGPCPDRLSQALSSGGRTLRVRPEPPVGDTRLIHLCAESAVRKWSMAINGIATPVQPVSDRLALAAAPTGHRLTVTTVLTSGGTVRFGFSF</sequence>
<accession>A0A239G089</accession>
<evidence type="ECO:0000313" key="2">
    <source>
        <dbReference type="Proteomes" id="UP000198415"/>
    </source>
</evidence>
<evidence type="ECO:0000313" key="1">
    <source>
        <dbReference type="EMBL" id="SNS61883.1"/>
    </source>
</evidence>
<protein>
    <submittedName>
        <fullName evidence="1">Uncharacterized protein</fullName>
    </submittedName>
</protein>
<organism evidence="1 2">
    <name type="scientific">Actinoplanes regularis</name>
    <dbReference type="NCBI Taxonomy" id="52697"/>
    <lineage>
        <taxon>Bacteria</taxon>
        <taxon>Bacillati</taxon>
        <taxon>Actinomycetota</taxon>
        <taxon>Actinomycetes</taxon>
        <taxon>Micromonosporales</taxon>
        <taxon>Micromonosporaceae</taxon>
        <taxon>Actinoplanes</taxon>
    </lineage>
</organism>
<gene>
    <name evidence="1" type="ORF">SAMN06264365_119107</name>
</gene>
<name>A0A239G089_9ACTN</name>
<keyword evidence="2" id="KW-1185">Reference proteome</keyword>
<dbReference type="AlphaFoldDB" id="A0A239G089"/>
<reference evidence="1 2" key="1">
    <citation type="submission" date="2017-06" db="EMBL/GenBank/DDBJ databases">
        <authorList>
            <person name="Kim H.J."/>
            <person name="Triplett B.A."/>
        </authorList>
    </citation>
    <scope>NUCLEOTIDE SEQUENCE [LARGE SCALE GENOMIC DNA]</scope>
    <source>
        <strain evidence="1 2">DSM 43151</strain>
    </source>
</reference>